<dbReference type="EMBL" id="JAGIKX010000054">
    <property type="protein sequence ID" value="MBP2259111.1"/>
    <property type="molecule type" value="Genomic_DNA"/>
</dbReference>
<dbReference type="RefSeq" id="WP_156947671.1">
    <property type="nucleotide sequence ID" value="NZ_JAGIKX010000054.1"/>
</dbReference>
<sequence>MIANWDGSLPKPIPMVPRALKLKEFIEWEKTRTTIAQGEIPFGEILKKWNRFNLRIKQYLYWLCCYV</sequence>
<organism evidence="1 2">
    <name type="scientific">Virgibacillus alimentarius</name>
    <dbReference type="NCBI Taxonomy" id="698769"/>
    <lineage>
        <taxon>Bacteria</taxon>
        <taxon>Bacillati</taxon>
        <taxon>Bacillota</taxon>
        <taxon>Bacilli</taxon>
        <taxon>Bacillales</taxon>
        <taxon>Bacillaceae</taxon>
        <taxon>Virgibacillus</taxon>
    </lineage>
</organism>
<proteinExistence type="predicted"/>
<name>A0ABS4SDD8_9BACI</name>
<reference evidence="1 2" key="1">
    <citation type="submission" date="2021-03" db="EMBL/GenBank/DDBJ databases">
        <title>Genomic Encyclopedia of Type Strains, Phase IV (KMG-IV): sequencing the most valuable type-strain genomes for metagenomic binning, comparative biology and taxonomic classification.</title>
        <authorList>
            <person name="Goeker M."/>
        </authorList>
    </citation>
    <scope>NUCLEOTIDE SEQUENCE [LARGE SCALE GENOMIC DNA]</scope>
    <source>
        <strain evidence="1 2">DSM 25790</strain>
    </source>
</reference>
<dbReference type="Proteomes" id="UP001519294">
    <property type="component" value="Unassembled WGS sequence"/>
</dbReference>
<accession>A0ABS4SDD8</accession>
<protein>
    <submittedName>
        <fullName evidence="1">Uncharacterized protein</fullName>
    </submittedName>
</protein>
<gene>
    <name evidence="1" type="ORF">J2Z81_003103</name>
</gene>
<comment type="caution">
    <text evidence="1">The sequence shown here is derived from an EMBL/GenBank/DDBJ whole genome shotgun (WGS) entry which is preliminary data.</text>
</comment>
<evidence type="ECO:0000313" key="1">
    <source>
        <dbReference type="EMBL" id="MBP2259111.1"/>
    </source>
</evidence>
<keyword evidence="2" id="KW-1185">Reference proteome</keyword>
<evidence type="ECO:0000313" key="2">
    <source>
        <dbReference type="Proteomes" id="UP001519294"/>
    </source>
</evidence>